<dbReference type="GO" id="GO:0016787">
    <property type="term" value="F:hydrolase activity"/>
    <property type="evidence" value="ECO:0007669"/>
    <property type="project" value="UniProtKB-KW"/>
</dbReference>
<dbReference type="OrthoDB" id="414698at2759"/>
<accession>A0A9P5AVP4</accession>
<evidence type="ECO:0000256" key="1">
    <source>
        <dbReference type="ARBA" id="ARBA00022801"/>
    </source>
</evidence>
<keyword evidence="4" id="KW-1185">Reference proteome</keyword>
<dbReference type="GO" id="GO:0005737">
    <property type="term" value="C:cytoplasm"/>
    <property type="evidence" value="ECO:0007669"/>
    <property type="project" value="TreeGrafter"/>
</dbReference>
<dbReference type="Proteomes" id="UP000730481">
    <property type="component" value="Unassembled WGS sequence"/>
</dbReference>
<dbReference type="EMBL" id="PVQB02000007">
    <property type="protein sequence ID" value="KAF4345873.1"/>
    <property type="molecule type" value="Genomic_DNA"/>
</dbReference>
<dbReference type="Gene3D" id="3.40.50.1820">
    <property type="entry name" value="alpha/beta hydrolase"/>
    <property type="match status" value="1"/>
</dbReference>
<dbReference type="PANTHER" id="PTHR48070:SF7">
    <property type="entry name" value="SERINE HYDROLASE FSH DOMAIN-CONTAINING PROTEIN-RELATED"/>
    <property type="match status" value="1"/>
</dbReference>
<sequence length="262" mass="28852">MRLLCLHGRGTNSDIFESQLGENLPSLSATPIVNRLPEGYVLDFLDGPCEVNAAPGVDLRSSGPFLGWHRRHFAKDLASAYAYVMEVIREDGPYDGVIGFSQGAALAAGLLLSHQHQAPNEPNLFKFAILLSSVLPAATSETGMDSTEYIVSYEKSLPEFFGLSNVEISDESFVERAYLFKQLPSTNKTNRIQRNIDIPTLHVLGSQDPFFDFGKAVIDLCDGKKREVLIHDGGHEVPRLEDCASKIALLLENVVELSKIDF</sequence>
<name>A0A9P5AVP4_9HYPO</name>
<reference evidence="3" key="1">
    <citation type="journal article" date="2017" name="Mycologia">
        <title>Fusarium algeriense, sp. nov., a novel toxigenic crown rot pathogen of durum wheat from Algeria is nested in the Fusarium burgessii species complex.</title>
        <authorList>
            <person name="Laraba I."/>
            <person name="Keddad A."/>
            <person name="Boureghda H."/>
            <person name="Abdallah N."/>
            <person name="Vaughan M.M."/>
            <person name="Proctor R.H."/>
            <person name="Busman M."/>
            <person name="O'Donnell K."/>
        </authorList>
    </citation>
    <scope>NUCLEOTIDE SEQUENCE</scope>
    <source>
        <strain evidence="3">NRRL 25174</strain>
    </source>
</reference>
<dbReference type="GO" id="GO:0005634">
    <property type="term" value="C:nucleus"/>
    <property type="evidence" value="ECO:0007669"/>
    <property type="project" value="TreeGrafter"/>
</dbReference>
<organism evidence="3 4">
    <name type="scientific">Fusarium beomiforme</name>
    <dbReference type="NCBI Taxonomy" id="44412"/>
    <lineage>
        <taxon>Eukaryota</taxon>
        <taxon>Fungi</taxon>
        <taxon>Dikarya</taxon>
        <taxon>Ascomycota</taxon>
        <taxon>Pezizomycotina</taxon>
        <taxon>Sordariomycetes</taxon>
        <taxon>Hypocreomycetidae</taxon>
        <taxon>Hypocreales</taxon>
        <taxon>Nectriaceae</taxon>
        <taxon>Fusarium</taxon>
        <taxon>Fusarium burgessii species complex</taxon>
    </lineage>
</organism>
<evidence type="ECO:0000313" key="4">
    <source>
        <dbReference type="Proteomes" id="UP000730481"/>
    </source>
</evidence>
<evidence type="ECO:0000313" key="3">
    <source>
        <dbReference type="EMBL" id="KAF4345873.1"/>
    </source>
</evidence>
<dbReference type="Pfam" id="PF03959">
    <property type="entry name" value="FSH1"/>
    <property type="match status" value="1"/>
</dbReference>
<dbReference type="PANTHER" id="PTHR48070">
    <property type="entry name" value="ESTERASE OVCA2"/>
    <property type="match status" value="1"/>
</dbReference>
<dbReference type="SUPFAM" id="SSF53474">
    <property type="entry name" value="alpha/beta-Hydrolases"/>
    <property type="match status" value="1"/>
</dbReference>
<dbReference type="InterPro" id="IPR005645">
    <property type="entry name" value="FSH-like_dom"/>
</dbReference>
<dbReference type="InterPro" id="IPR050593">
    <property type="entry name" value="LovG"/>
</dbReference>
<dbReference type="AlphaFoldDB" id="A0A9P5AVP4"/>
<dbReference type="InterPro" id="IPR029058">
    <property type="entry name" value="AB_hydrolase_fold"/>
</dbReference>
<gene>
    <name evidence="3" type="ORF">FBEOM_164</name>
</gene>
<feature type="domain" description="Serine hydrolase" evidence="2">
    <location>
        <begin position="2"/>
        <end position="245"/>
    </location>
</feature>
<reference evidence="3" key="2">
    <citation type="submission" date="2020-02" db="EMBL/GenBank/DDBJ databases">
        <title>Identification and distribution of gene clusters putatively required for synthesis of sphingolipid metabolism inhibitors in phylogenetically diverse species of the filamentous fungus Fusarium.</title>
        <authorList>
            <person name="Kim H.-S."/>
            <person name="Busman M."/>
            <person name="Brown D.W."/>
            <person name="Divon H."/>
            <person name="Uhlig S."/>
            <person name="Proctor R.H."/>
        </authorList>
    </citation>
    <scope>NUCLEOTIDE SEQUENCE</scope>
    <source>
        <strain evidence="3">NRRL 25174</strain>
    </source>
</reference>
<keyword evidence="1" id="KW-0378">Hydrolase</keyword>
<comment type="caution">
    <text evidence="3">The sequence shown here is derived from an EMBL/GenBank/DDBJ whole genome shotgun (WGS) entry which is preliminary data.</text>
</comment>
<evidence type="ECO:0000259" key="2">
    <source>
        <dbReference type="Pfam" id="PF03959"/>
    </source>
</evidence>
<proteinExistence type="predicted"/>
<dbReference type="GO" id="GO:0019748">
    <property type="term" value="P:secondary metabolic process"/>
    <property type="evidence" value="ECO:0007669"/>
    <property type="project" value="TreeGrafter"/>
</dbReference>
<protein>
    <submittedName>
        <fullName evidence="3">EF-hand calcium-binding domain protein</fullName>
    </submittedName>
</protein>